<evidence type="ECO:0000313" key="4">
    <source>
        <dbReference type="Proteomes" id="UP000027059"/>
    </source>
</evidence>
<proteinExistence type="predicted"/>
<keyword evidence="2" id="KW-1133">Transmembrane helix</keyword>
<gene>
    <name evidence="3" type="ORF">Y981_01500</name>
</gene>
<organism evidence="3 4">
    <name type="scientific">Leptospirillum ferriphilum YSK</name>
    <dbReference type="NCBI Taxonomy" id="1441628"/>
    <lineage>
        <taxon>Bacteria</taxon>
        <taxon>Pseudomonadati</taxon>
        <taxon>Nitrospirota</taxon>
        <taxon>Nitrospiria</taxon>
        <taxon>Nitrospirales</taxon>
        <taxon>Nitrospiraceae</taxon>
        <taxon>Leptospirillum</taxon>
    </lineage>
</organism>
<feature type="coiled-coil region" evidence="1">
    <location>
        <begin position="66"/>
        <end position="93"/>
    </location>
</feature>
<reference evidence="4" key="1">
    <citation type="submission" date="2014-02" db="EMBL/GenBank/DDBJ databases">
        <title>Complete genome sequence and comparative genomic analysis of the nitrogen-fixing bacterium Leptospirillum ferriphilum YSK.</title>
        <authorList>
            <person name="Guo X."/>
            <person name="Yin H."/>
            <person name="Liang Y."/>
            <person name="Hu Q."/>
            <person name="Ma L."/>
            <person name="Xiao Y."/>
            <person name="Zhang X."/>
            <person name="Qiu G."/>
            <person name="Liu X."/>
        </authorList>
    </citation>
    <scope>NUCLEOTIDE SEQUENCE [LARGE SCALE GENOMIC DNA]</scope>
    <source>
        <strain evidence="4">YSK</strain>
    </source>
</reference>
<evidence type="ECO:0000256" key="2">
    <source>
        <dbReference type="SAM" id="Phobius"/>
    </source>
</evidence>
<dbReference type="KEGG" id="lfp:Y981_01500"/>
<dbReference type="HOGENOM" id="CLU_2437244_0_0_0"/>
<evidence type="ECO:0000313" key="3">
    <source>
        <dbReference type="EMBL" id="AIA31431.1"/>
    </source>
</evidence>
<accession>A0A059Y1J6</accession>
<protein>
    <submittedName>
        <fullName evidence="3">Uncharacterized protein</fullName>
    </submittedName>
</protein>
<keyword evidence="2" id="KW-0472">Membrane</keyword>
<name>A0A059Y1J6_9BACT</name>
<keyword evidence="2" id="KW-0812">Transmembrane</keyword>
<reference evidence="3 4" key="2">
    <citation type="journal article" date="2015" name="Biomed. Res. Int.">
        <title>Effects of Arsenite Resistance on the Growth and Functional Gene Expression of Leptospirillum ferriphilum and Acidithiobacillus thiooxidans in Pure Culture and Coculture.</title>
        <authorList>
            <person name="Jiang H."/>
            <person name="Liang Y."/>
            <person name="Yin H."/>
            <person name="Xiao Y."/>
            <person name="Guo X."/>
            <person name="Xu Y."/>
            <person name="Hu Q."/>
            <person name="Liu H."/>
            <person name="Liu X."/>
        </authorList>
    </citation>
    <scope>NUCLEOTIDE SEQUENCE [LARGE SCALE GENOMIC DNA]</scope>
    <source>
        <strain evidence="3 4">YSK</strain>
    </source>
</reference>
<dbReference type="EMBL" id="CP007243">
    <property type="protein sequence ID" value="AIA31431.1"/>
    <property type="molecule type" value="Genomic_DNA"/>
</dbReference>
<keyword evidence="4" id="KW-1185">Reference proteome</keyword>
<sequence length="109" mass="12442">MCPKISGLLRRPYPDRGHVMNNGLFHLFLYATIILTAVTGAGIYYFLADRKKNRAAIPTLGDHDRLAVLDQEIRRHRETLDMLIREREALSARVEGRVDEKPGRTDNPS</sequence>
<keyword evidence="1" id="KW-0175">Coiled coil</keyword>
<evidence type="ECO:0000256" key="1">
    <source>
        <dbReference type="SAM" id="Coils"/>
    </source>
</evidence>
<dbReference type="Proteomes" id="UP000027059">
    <property type="component" value="Chromosome"/>
</dbReference>
<dbReference type="AlphaFoldDB" id="A0A059Y1J6"/>
<feature type="transmembrane region" description="Helical" evidence="2">
    <location>
        <begin position="27"/>
        <end position="47"/>
    </location>
</feature>